<feature type="transmembrane region" description="Helical" evidence="2">
    <location>
        <begin position="162"/>
        <end position="184"/>
    </location>
</feature>
<dbReference type="Proteomes" id="UP000244912">
    <property type="component" value="Unassembled WGS sequence"/>
</dbReference>
<evidence type="ECO:0000256" key="2">
    <source>
        <dbReference type="SAM" id="Phobius"/>
    </source>
</evidence>
<dbReference type="EMBL" id="ONZF01000006">
    <property type="protein sequence ID" value="SPJ24910.1"/>
    <property type="molecule type" value="Genomic_DNA"/>
</dbReference>
<name>A0A2R8BXN6_9RHOB</name>
<keyword evidence="2" id="KW-0472">Membrane</keyword>
<dbReference type="OrthoDB" id="9775975at2"/>
<organism evidence="3 4">
    <name type="scientific">Palleronia abyssalis</name>
    <dbReference type="NCBI Taxonomy" id="1501240"/>
    <lineage>
        <taxon>Bacteria</taxon>
        <taxon>Pseudomonadati</taxon>
        <taxon>Pseudomonadota</taxon>
        <taxon>Alphaproteobacteria</taxon>
        <taxon>Rhodobacterales</taxon>
        <taxon>Roseobacteraceae</taxon>
        <taxon>Palleronia</taxon>
    </lineage>
</organism>
<proteinExistence type="predicted"/>
<protein>
    <recommendedName>
        <fullName evidence="5">OpgC protein</fullName>
    </recommendedName>
</protein>
<feature type="transmembrane region" description="Helical" evidence="2">
    <location>
        <begin position="250"/>
        <end position="270"/>
    </location>
</feature>
<sequence length="420" mass="46082">MTPPPDRPDAKLIPIRGGPIHAPTTRDPRIDVFRGLALVMIIVTHMPGNPWESVTIRTIGFSDAAEAFFVMSGIAAGIAYSPGIARWLAGEGRAWDGIAPMWRRAWTLYMVQTVLTVAALGLFAWAASTFYRGEFRVMHNLARFYEDPGAAMWGMATLGYQIGYVNILPAYIALMLLAPLILVGGMRAPRLTLALGLGLWLVAGIYRLNVPNHPGGGGWFFSPFAWQAIFMIGLLIGIRHRNGQRLVPVNWPLFGVALAFLFFVFAWRHVPDLGAALNRRMAQLGSMGAPYNVVSHSKTYLALPRFLHVMALVYVISCLPFVTRACASRWADPLRRLGRHGLLVFALGTMLALTGQIVMDIEPNVAWLPWVVPPLGVALAYLAAWIADRARPRPGGAPRPRAIPTPDHRVTQVRASSDAS</sequence>
<gene>
    <name evidence="3" type="ORF">PAA8504_02751</name>
</gene>
<feature type="transmembrane region" description="Helical" evidence="2">
    <location>
        <begin position="191"/>
        <end position="208"/>
    </location>
</feature>
<dbReference type="AlphaFoldDB" id="A0A2R8BXN6"/>
<dbReference type="PANTHER" id="PTHR38592">
    <property type="entry name" value="BLL4819 PROTEIN"/>
    <property type="match status" value="1"/>
</dbReference>
<dbReference type="PANTHER" id="PTHR38592:SF3">
    <property type="entry name" value="BLL4819 PROTEIN"/>
    <property type="match status" value="1"/>
</dbReference>
<feature type="transmembrane region" description="Helical" evidence="2">
    <location>
        <begin position="306"/>
        <end position="327"/>
    </location>
</feature>
<reference evidence="3 4" key="1">
    <citation type="submission" date="2018-03" db="EMBL/GenBank/DDBJ databases">
        <authorList>
            <person name="Keele B.F."/>
        </authorList>
    </citation>
    <scope>NUCLEOTIDE SEQUENCE [LARGE SCALE GENOMIC DNA]</scope>
    <source>
        <strain evidence="3 4">CECT 8504</strain>
    </source>
</reference>
<evidence type="ECO:0000313" key="3">
    <source>
        <dbReference type="EMBL" id="SPJ24910.1"/>
    </source>
</evidence>
<evidence type="ECO:0000313" key="4">
    <source>
        <dbReference type="Proteomes" id="UP000244912"/>
    </source>
</evidence>
<evidence type="ECO:0008006" key="5">
    <source>
        <dbReference type="Google" id="ProtNLM"/>
    </source>
</evidence>
<feature type="transmembrane region" description="Helical" evidence="2">
    <location>
        <begin position="220"/>
        <end position="238"/>
    </location>
</feature>
<feature type="region of interest" description="Disordered" evidence="1">
    <location>
        <begin position="392"/>
        <end position="420"/>
    </location>
</feature>
<keyword evidence="2" id="KW-1133">Transmembrane helix</keyword>
<dbReference type="Pfam" id="PF10129">
    <property type="entry name" value="OpgC_C"/>
    <property type="match status" value="1"/>
</dbReference>
<dbReference type="InterPro" id="IPR014550">
    <property type="entry name" value="UCP028704_OpgC"/>
</dbReference>
<accession>A0A2R8BXN6</accession>
<feature type="transmembrane region" description="Helical" evidence="2">
    <location>
        <begin position="68"/>
        <end position="89"/>
    </location>
</feature>
<dbReference type="RefSeq" id="WP_108894724.1">
    <property type="nucleotide sequence ID" value="NZ_ONZF01000006.1"/>
</dbReference>
<feature type="transmembrane region" description="Helical" evidence="2">
    <location>
        <begin position="339"/>
        <end position="359"/>
    </location>
</feature>
<dbReference type="PIRSF" id="PIRSF028704">
    <property type="entry name" value="UPC028704"/>
    <property type="match status" value="1"/>
</dbReference>
<keyword evidence="4" id="KW-1185">Reference proteome</keyword>
<keyword evidence="2" id="KW-0812">Transmembrane</keyword>
<feature type="transmembrane region" description="Helical" evidence="2">
    <location>
        <begin position="365"/>
        <end position="387"/>
    </location>
</feature>
<evidence type="ECO:0000256" key="1">
    <source>
        <dbReference type="SAM" id="MobiDB-lite"/>
    </source>
</evidence>
<feature type="transmembrane region" description="Helical" evidence="2">
    <location>
        <begin position="109"/>
        <end position="131"/>
    </location>
</feature>